<keyword evidence="2 4" id="KW-0863">Zinc-finger</keyword>
<protein>
    <recommendedName>
        <fullName evidence="6">GRF-type domain-containing protein</fullName>
    </recommendedName>
</protein>
<dbReference type="PANTHER" id="PTHR33248">
    <property type="entry name" value="ZINC ION-BINDING PROTEIN"/>
    <property type="match status" value="1"/>
</dbReference>
<dbReference type="GO" id="GO:0008270">
    <property type="term" value="F:zinc ion binding"/>
    <property type="evidence" value="ECO:0007669"/>
    <property type="project" value="UniProtKB-KW"/>
</dbReference>
<feature type="transmembrane region" description="Helical" evidence="5">
    <location>
        <begin position="250"/>
        <end position="270"/>
    </location>
</feature>
<feature type="domain" description="GRF-type" evidence="6">
    <location>
        <begin position="132"/>
        <end position="174"/>
    </location>
</feature>
<evidence type="ECO:0000256" key="1">
    <source>
        <dbReference type="ARBA" id="ARBA00022723"/>
    </source>
</evidence>
<feature type="transmembrane region" description="Helical" evidence="5">
    <location>
        <begin position="57"/>
        <end position="78"/>
    </location>
</feature>
<organism evidence="7 8">
    <name type="scientific">Panicum virgatum</name>
    <name type="common">Blackwell switchgrass</name>
    <dbReference type="NCBI Taxonomy" id="38727"/>
    <lineage>
        <taxon>Eukaryota</taxon>
        <taxon>Viridiplantae</taxon>
        <taxon>Streptophyta</taxon>
        <taxon>Embryophyta</taxon>
        <taxon>Tracheophyta</taxon>
        <taxon>Spermatophyta</taxon>
        <taxon>Magnoliopsida</taxon>
        <taxon>Liliopsida</taxon>
        <taxon>Poales</taxon>
        <taxon>Poaceae</taxon>
        <taxon>PACMAD clade</taxon>
        <taxon>Panicoideae</taxon>
        <taxon>Panicodae</taxon>
        <taxon>Paniceae</taxon>
        <taxon>Panicinae</taxon>
        <taxon>Panicum</taxon>
        <taxon>Panicum sect. Hiantes</taxon>
    </lineage>
</organism>
<keyword evidence="3" id="KW-0862">Zinc</keyword>
<sequence length="271" mass="31389">MRRPRAGFQNSREWLPPCAGARLPFLRASSSCCWWRWHCPWHQSPIKVMKLWRAQQLVSLVVFVRPPVVIIPFFGLLVQHVHTLVLVRGMAESRKQGSRMAARSRGVHGLLRSRPPVPYREGPLAYEPTVVCACNRKAPQWISWSDDNSGRRYYRCSRARTDGECSFYVWYDPEHTTFMKNLFLDLRNAVWELRSKAEEIAELKQISDLLSSENKEKVLVLKAQDKDLEEKNKQLVLLSKKFSLGSRCCLFYRGFVMLLVGLSFGLMLGVM</sequence>
<accession>A0A8T0X0T0</accession>
<dbReference type="Proteomes" id="UP000823388">
    <property type="component" value="Chromosome 1N"/>
</dbReference>
<comment type="caution">
    <text evidence="7">The sequence shown here is derived from an EMBL/GenBank/DDBJ whole genome shotgun (WGS) entry which is preliminary data.</text>
</comment>
<evidence type="ECO:0000256" key="2">
    <source>
        <dbReference type="ARBA" id="ARBA00022771"/>
    </source>
</evidence>
<keyword evidence="8" id="KW-1185">Reference proteome</keyword>
<dbReference type="PROSITE" id="PS51999">
    <property type="entry name" value="ZF_GRF"/>
    <property type="match status" value="1"/>
</dbReference>
<keyword evidence="5" id="KW-0472">Membrane</keyword>
<evidence type="ECO:0000256" key="4">
    <source>
        <dbReference type="PROSITE-ProRule" id="PRU01343"/>
    </source>
</evidence>
<keyword evidence="5" id="KW-1133">Transmembrane helix</keyword>
<evidence type="ECO:0000313" key="8">
    <source>
        <dbReference type="Proteomes" id="UP000823388"/>
    </source>
</evidence>
<evidence type="ECO:0000256" key="3">
    <source>
        <dbReference type="ARBA" id="ARBA00022833"/>
    </source>
</evidence>
<dbReference type="Pfam" id="PF06839">
    <property type="entry name" value="Zn_ribbon_GRF"/>
    <property type="match status" value="1"/>
</dbReference>
<name>A0A8T0X0T0_PANVG</name>
<evidence type="ECO:0000259" key="6">
    <source>
        <dbReference type="PROSITE" id="PS51999"/>
    </source>
</evidence>
<dbReference type="EMBL" id="CM029038">
    <property type="protein sequence ID" value="KAG2650954.1"/>
    <property type="molecule type" value="Genomic_DNA"/>
</dbReference>
<gene>
    <name evidence="7" type="ORF">PVAP13_1NG215619</name>
</gene>
<reference evidence="7" key="1">
    <citation type="submission" date="2020-05" db="EMBL/GenBank/DDBJ databases">
        <title>WGS assembly of Panicum virgatum.</title>
        <authorList>
            <person name="Lovell J.T."/>
            <person name="Jenkins J."/>
            <person name="Shu S."/>
            <person name="Juenger T.E."/>
            <person name="Schmutz J."/>
        </authorList>
    </citation>
    <scope>NUCLEOTIDE SEQUENCE</scope>
    <source>
        <strain evidence="7">AP13</strain>
    </source>
</reference>
<evidence type="ECO:0000313" key="7">
    <source>
        <dbReference type="EMBL" id="KAG2650954.1"/>
    </source>
</evidence>
<evidence type="ECO:0000256" key="5">
    <source>
        <dbReference type="SAM" id="Phobius"/>
    </source>
</evidence>
<keyword evidence="1" id="KW-0479">Metal-binding</keyword>
<proteinExistence type="predicted"/>
<dbReference type="AlphaFoldDB" id="A0A8T0X0T0"/>
<keyword evidence="5" id="KW-0812">Transmembrane</keyword>
<dbReference type="InterPro" id="IPR010666">
    <property type="entry name" value="Znf_GRF"/>
</dbReference>